<gene>
    <name evidence="1" type="ORF">GCM10009639_21430</name>
</gene>
<name>A0ABP4II95_9ACTN</name>
<evidence type="ECO:0000313" key="2">
    <source>
        <dbReference type="Proteomes" id="UP001499863"/>
    </source>
</evidence>
<keyword evidence="2" id="KW-1185">Reference proteome</keyword>
<reference evidence="2" key="1">
    <citation type="journal article" date="2019" name="Int. J. Syst. Evol. Microbiol.">
        <title>The Global Catalogue of Microorganisms (GCM) 10K type strain sequencing project: providing services to taxonomists for standard genome sequencing and annotation.</title>
        <authorList>
            <consortium name="The Broad Institute Genomics Platform"/>
            <consortium name="The Broad Institute Genome Sequencing Center for Infectious Disease"/>
            <person name="Wu L."/>
            <person name="Ma J."/>
        </authorList>
    </citation>
    <scope>NUCLEOTIDE SEQUENCE [LARGE SCALE GENOMIC DNA]</scope>
    <source>
        <strain evidence="2">JCM 12393</strain>
    </source>
</reference>
<proteinExistence type="predicted"/>
<organism evidence="1 2">
    <name type="scientific">Kitasatospora putterlickiae</name>
    <dbReference type="NCBI Taxonomy" id="221725"/>
    <lineage>
        <taxon>Bacteria</taxon>
        <taxon>Bacillati</taxon>
        <taxon>Actinomycetota</taxon>
        <taxon>Actinomycetes</taxon>
        <taxon>Kitasatosporales</taxon>
        <taxon>Streptomycetaceae</taxon>
        <taxon>Kitasatospora</taxon>
    </lineage>
</organism>
<evidence type="ECO:0000313" key="1">
    <source>
        <dbReference type="EMBL" id="GAA1391514.1"/>
    </source>
</evidence>
<dbReference type="RefSeq" id="WP_344332069.1">
    <property type="nucleotide sequence ID" value="NZ_BAAAKJ010000112.1"/>
</dbReference>
<sequence>MIFSGPPLAAAAPADVPTGVPAAAPVDVPASAPASAPAAAPLPVNPLDADYRRLLDLCPVLRVRLLAADEPAPERARGWYSAAELAEDPDALARALAGEAARIAPVAAAHGTAPRPHVAASRLLHHYLWSLCVLIAGPWWLTRRVPSIDGADLWLHAPTGDLALRPGAYVTLPGEDELRAELRAAVVSHAEPLLAAFAAPTRRGTRALWGMVTDDLASAIWYLGKRLDACAPGSGTAQEDAAVAAAGAVLPGRTDPLPGAAAFRTLRGEDGRGHHTRTRLGCCLYYAVEPRRACITCPRTDDEERLRRL</sequence>
<protein>
    <submittedName>
        <fullName evidence="1">(2Fe-2S)-binding protein</fullName>
    </submittedName>
</protein>
<dbReference type="EMBL" id="BAAAKJ010000112">
    <property type="protein sequence ID" value="GAA1391514.1"/>
    <property type="molecule type" value="Genomic_DNA"/>
</dbReference>
<comment type="caution">
    <text evidence="1">The sequence shown here is derived from an EMBL/GenBank/DDBJ whole genome shotgun (WGS) entry which is preliminary data.</text>
</comment>
<accession>A0ABP4II95</accession>
<dbReference type="Proteomes" id="UP001499863">
    <property type="component" value="Unassembled WGS sequence"/>
</dbReference>